<evidence type="ECO:0000256" key="1">
    <source>
        <dbReference type="ARBA" id="ARBA00001947"/>
    </source>
</evidence>
<dbReference type="EC" id="2.3.1.286" evidence="2"/>
<evidence type="ECO:0000256" key="6">
    <source>
        <dbReference type="ARBA" id="ARBA00022833"/>
    </source>
</evidence>
<evidence type="ECO:0000256" key="2">
    <source>
        <dbReference type="ARBA" id="ARBA00012928"/>
    </source>
</evidence>
<evidence type="ECO:0000256" key="4">
    <source>
        <dbReference type="ARBA" id="ARBA00022679"/>
    </source>
</evidence>
<keyword evidence="16" id="KW-1185">Reference proteome</keyword>
<evidence type="ECO:0000313" key="15">
    <source>
        <dbReference type="Proteomes" id="UP001146793"/>
    </source>
</evidence>
<dbReference type="InterPro" id="IPR050134">
    <property type="entry name" value="NAD-dep_sirtuin_deacylases"/>
</dbReference>
<evidence type="ECO:0000256" key="3">
    <source>
        <dbReference type="ARBA" id="ARBA00022553"/>
    </source>
</evidence>
<evidence type="ECO:0000256" key="10">
    <source>
        <dbReference type="ARBA" id="ARBA00043038"/>
    </source>
</evidence>
<keyword evidence="3" id="KW-0597">Phosphoprotein</keyword>
<keyword evidence="5 11" id="KW-0479">Metal-binding</keyword>
<dbReference type="InterPro" id="IPR003000">
    <property type="entry name" value="Sirtuin"/>
</dbReference>
<dbReference type="EMBL" id="JANTQA010000057">
    <property type="protein sequence ID" value="KAJ3429719.1"/>
    <property type="molecule type" value="Genomic_DNA"/>
</dbReference>
<dbReference type="GO" id="GO:0017136">
    <property type="term" value="F:histone deacetylase activity, NAD-dependent"/>
    <property type="evidence" value="ECO:0007669"/>
    <property type="project" value="TreeGrafter"/>
</dbReference>
<dbReference type="InterPro" id="IPR026590">
    <property type="entry name" value="Ssirtuin_cat_dom"/>
</dbReference>
<comment type="similarity">
    <text evidence="8">Belongs to the sirtuin family. Class IV subfamily.</text>
</comment>
<keyword evidence="6 11" id="KW-0862">Zinc</keyword>
<feature type="binding site" evidence="11">
    <location>
        <position position="126"/>
    </location>
    <ligand>
        <name>Zn(2+)</name>
        <dbReference type="ChEBI" id="CHEBI:29105"/>
    </ligand>
</feature>
<dbReference type="Proteomes" id="UP001150062">
    <property type="component" value="Unassembled WGS sequence"/>
</dbReference>
<feature type="binding site" evidence="11">
    <location>
        <position position="129"/>
    </location>
    <ligand>
        <name>Zn(2+)</name>
        <dbReference type="ChEBI" id="CHEBI:29105"/>
    </ligand>
</feature>
<comment type="caution">
    <text evidence="13">The sequence shown here is derived from an EMBL/GenBank/DDBJ whole genome shotgun (WGS) entry which is preliminary data.</text>
</comment>
<evidence type="ECO:0000313" key="13">
    <source>
        <dbReference type="EMBL" id="KAJ3429719.1"/>
    </source>
</evidence>
<evidence type="ECO:0000256" key="5">
    <source>
        <dbReference type="ARBA" id="ARBA00022723"/>
    </source>
</evidence>
<evidence type="ECO:0000259" key="12">
    <source>
        <dbReference type="PROSITE" id="PS50305"/>
    </source>
</evidence>
<dbReference type="Gene3D" id="3.40.50.1220">
    <property type="entry name" value="TPP-binding domain"/>
    <property type="match status" value="1"/>
</dbReference>
<dbReference type="EMBL" id="JAOAOG010000251">
    <property type="protein sequence ID" value="KAJ6235976.1"/>
    <property type="molecule type" value="Genomic_DNA"/>
</dbReference>
<evidence type="ECO:0000313" key="16">
    <source>
        <dbReference type="Proteomes" id="UP001150062"/>
    </source>
</evidence>
<evidence type="ECO:0000256" key="7">
    <source>
        <dbReference type="ARBA" id="ARBA00023027"/>
    </source>
</evidence>
<dbReference type="InterPro" id="IPR029035">
    <property type="entry name" value="DHS-like_NAD/FAD-binding_dom"/>
</dbReference>
<proteinExistence type="inferred from homology"/>
<dbReference type="GO" id="GO:0070403">
    <property type="term" value="F:NAD+ binding"/>
    <property type="evidence" value="ECO:0007669"/>
    <property type="project" value="InterPro"/>
</dbReference>
<reference evidence="13" key="2">
    <citation type="submission" date="2022-08" db="EMBL/GenBank/DDBJ databases">
        <title>Novel sulphate-reducing endosymbionts in the free-living metamonad Anaeramoeba.</title>
        <authorList>
            <person name="Jerlstrom-Hultqvist J."/>
            <person name="Cepicka I."/>
            <person name="Gallot-Lavallee L."/>
            <person name="Salas-Leiva D."/>
            <person name="Curtis B.A."/>
            <person name="Zahonova K."/>
            <person name="Pipaliya S."/>
            <person name="Dacks J."/>
            <person name="Roger A.J."/>
        </authorList>
    </citation>
    <scope>NUCLEOTIDE SEQUENCE</scope>
    <source>
        <strain evidence="13">Busselton2</strain>
    </source>
</reference>
<dbReference type="PANTHER" id="PTHR11085">
    <property type="entry name" value="NAD-DEPENDENT PROTEIN DEACYLASE SIRTUIN-5, MITOCHONDRIAL-RELATED"/>
    <property type="match status" value="1"/>
</dbReference>
<organism evidence="13 15">
    <name type="scientific">Anaeramoeba flamelloides</name>
    <dbReference type="NCBI Taxonomy" id="1746091"/>
    <lineage>
        <taxon>Eukaryota</taxon>
        <taxon>Metamonada</taxon>
        <taxon>Anaeramoebidae</taxon>
        <taxon>Anaeramoeba</taxon>
    </lineage>
</organism>
<dbReference type="Gene3D" id="2.20.28.200">
    <property type="match status" value="1"/>
</dbReference>
<sequence>MNGVKEIFDPLESVKENVLELIKLMNRSKHIIAFTGAGISTSAGIPDYRGPNGVWTCRDQGRPLPKVDKPWNLLKPTYTHMSLVRLVQEGRIHHVISQNIDGLHLHSGLPFDKLSELHGNLNIEVCKKCGEKYFRPFNVIEESTSKHNHLTGRYCDTCNGELYDTIIRFGESLNKTVLDRAFDLAYKSDLAIVLGSSLAVHPACQLPLIPKQENRGKLVICNLQRTKKDTFASVLIRAKTDTIFKILMEELKMEVKDFNQVLHENNMKNNN</sequence>
<dbReference type="PROSITE" id="PS50305">
    <property type="entry name" value="SIRTUIN"/>
    <property type="match status" value="1"/>
</dbReference>
<feature type="active site" description="Proton acceptor" evidence="11">
    <location>
        <position position="118"/>
    </location>
</feature>
<feature type="domain" description="Deacetylase sirtuin-type" evidence="12">
    <location>
        <begin position="11"/>
        <end position="254"/>
    </location>
</feature>
<feature type="binding site" evidence="11">
    <location>
        <position position="158"/>
    </location>
    <ligand>
        <name>Zn(2+)</name>
        <dbReference type="ChEBI" id="CHEBI:29105"/>
    </ligand>
</feature>
<name>A0AAV7YJR7_9EUKA</name>
<dbReference type="AlphaFoldDB" id="A0AAV7YJR7"/>
<evidence type="ECO:0000256" key="9">
    <source>
        <dbReference type="ARBA" id="ARBA00041832"/>
    </source>
</evidence>
<gene>
    <name evidence="13" type="ORF">M0812_25079</name>
    <name evidence="14" type="ORF">M0813_28251</name>
</gene>
<feature type="binding site" evidence="11">
    <location>
        <position position="155"/>
    </location>
    <ligand>
        <name>Zn(2+)</name>
        <dbReference type="ChEBI" id="CHEBI:29105"/>
    </ligand>
</feature>
<dbReference type="Pfam" id="PF02146">
    <property type="entry name" value="SIR2"/>
    <property type="match status" value="1"/>
</dbReference>
<accession>A0AAV7YJR7</accession>
<dbReference type="GO" id="GO:0005634">
    <property type="term" value="C:nucleus"/>
    <property type="evidence" value="ECO:0007669"/>
    <property type="project" value="TreeGrafter"/>
</dbReference>
<dbReference type="SUPFAM" id="SSF52467">
    <property type="entry name" value="DHS-like NAD/FAD-binding domain"/>
    <property type="match status" value="1"/>
</dbReference>
<evidence type="ECO:0000313" key="14">
    <source>
        <dbReference type="EMBL" id="KAJ6235976.1"/>
    </source>
</evidence>
<protein>
    <recommendedName>
        <fullName evidence="2">protein acetyllysine N-acetyltransferase</fullName>
        <ecNumber evidence="2">2.3.1.286</ecNumber>
    </recommendedName>
    <alternativeName>
        <fullName evidence="10">Regulatory protein SIR2 homolog 7</fullName>
    </alternativeName>
    <alternativeName>
        <fullName evidence="9">SIR2-like protein 7</fullName>
    </alternativeName>
</protein>
<evidence type="ECO:0000256" key="8">
    <source>
        <dbReference type="ARBA" id="ARBA00038170"/>
    </source>
</evidence>
<dbReference type="GO" id="GO:0046872">
    <property type="term" value="F:metal ion binding"/>
    <property type="evidence" value="ECO:0007669"/>
    <property type="project" value="UniProtKB-KW"/>
</dbReference>
<comment type="cofactor">
    <cofactor evidence="1">
        <name>Zn(2+)</name>
        <dbReference type="ChEBI" id="CHEBI:29105"/>
    </cofactor>
</comment>
<evidence type="ECO:0000256" key="11">
    <source>
        <dbReference type="PROSITE-ProRule" id="PRU00236"/>
    </source>
</evidence>
<dbReference type="FunFam" id="3.40.50.1220:FF:000038">
    <property type="entry name" value="NAD-dependent protein deacetylase sirtuin-6 isoform X2"/>
    <property type="match status" value="1"/>
</dbReference>
<keyword evidence="4" id="KW-0808">Transferase</keyword>
<dbReference type="PANTHER" id="PTHR11085:SF1">
    <property type="entry name" value="NAD-DEPENDENT PROTEIN DEACETYLASE SIRTUIN-7"/>
    <property type="match status" value="1"/>
</dbReference>
<reference evidence="14" key="1">
    <citation type="submission" date="2022-08" db="EMBL/GenBank/DDBJ databases">
        <title>Novel sulfate-reducing endosymbionts in the free-living metamonad Anaeramoeba.</title>
        <authorList>
            <person name="Jerlstrom-Hultqvist J."/>
            <person name="Cepicka I."/>
            <person name="Gallot-Lavallee L."/>
            <person name="Salas-Leiva D."/>
            <person name="Curtis B.A."/>
            <person name="Zahonova K."/>
            <person name="Pipaliya S."/>
            <person name="Dacks J."/>
            <person name="Roger A.J."/>
        </authorList>
    </citation>
    <scope>NUCLEOTIDE SEQUENCE</scope>
    <source>
        <strain evidence="14">Schooner1</strain>
    </source>
</reference>
<keyword evidence="7" id="KW-0520">NAD</keyword>
<dbReference type="Proteomes" id="UP001146793">
    <property type="component" value="Unassembled WGS sequence"/>
</dbReference>